<dbReference type="EC" id="2.7.7.7" evidence="16"/>
<dbReference type="GO" id="GO:0003684">
    <property type="term" value="F:damaged DNA binding"/>
    <property type="evidence" value="ECO:0007669"/>
    <property type="project" value="InterPro"/>
</dbReference>
<comment type="catalytic activity">
    <reaction evidence="15 16">
        <text>DNA(n) + a 2'-deoxyribonucleoside 5'-triphosphate = DNA(n+1) + diphosphate</text>
        <dbReference type="Rhea" id="RHEA:22508"/>
        <dbReference type="Rhea" id="RHEA-COMP:17339"/>
        <dbReference type="Rhea" id="RHEA-COMP:17340"/>
        <dbReference type="ChEBI" id="CHEBI:33019"/>
        <dbReference type="ChEBI" id="CHEBI:61560"/>
        <dbReference type="ChEBI" id="CHEBI:173112"/>
        <dbReference type="EC" id="2.7.7.7"/>
    </reaction>
</comment>
<proteinExistence type="inferred from homology"/>
<evidence type="ECO:0000256" key="12">
    <source>
        <dbReference type="ARBA" id="ARBA00022932"/>
    </source>
</evidence>
<dbReference type="Pfam" id="PF11799">
    <property type="entry name" value="IMS_C"/>
    <property type="match status" value="1"/>
</dbReference>
<dbReference type="Gene3D" id="3.40.1170.60">
    <property type="match status" value="1"/>
</dbReference>
<dbReference type="Proteomes" id="UP000198820">
    <property type="component" value="Unassembled WGS sequence"/>
</dbReference>
<dbReference type="InterPro" id="IPR017961">
    <property type="entry name" value="DNA_pol_Y-fam_little_finger"/>
</dbReference>
<dbReference type="EMBL" id="FNQF01000008">
    <property type="protein sequence ID" value="SEA59431.1"/>
    <property type="molecule type" value="Genomic_DNA"/>
</dbReference>
<dbReference type="InterPro" id="IPR036775">
    <property type="entry name" value="DNA_pol_Y-fam_lit_finger_sf"/>
</dbReference>
<keyword evidence="6 16" id="KW-0808">Transferase</keyword>
<dbReference type="NCBIfam" id="NF010731">
    <property type="entry name" value="PRK14133.1"/>
    <property type="match status" value="1"/>
</dbReference>
<evidence type="ECO:0000256" key="1">
    <source>
        <dbReference type="ARBA" id="ARBA00004496"/>
    </source>
</evidence>
<evidence type="ECO:0000259" key="17">
    <source>
        <dbReference type="PROSITE" id="PS50173"/>
    </source>
</evidence>
<dbReference type="GO" id="GO:0003887">
    <property type="term" value="F:DNA-directed DNA polymerase activity"/>
    <property type="evidence" value="ECO:0007669"/>
    <property type="project" value="UniProtKB-UniRule"/>
</dbReference>
<evidence type="ECO:0000256" key="15">
    <source>
        <dbReference type="ARBA" id="ARBA00049244"/>
    </source>
</evidence>
<dbReference type="SUPFAM" id="SSF100879">
    <property type="entry name" value="Lesion bypass DNA polymerase (Y-family), little finger domain"/>
    <property type="match status" value="1"/>
</dbReference>
<dbReference type="Pfam" id="PF00817">
    <property type="entry name" value="IMS"/>
    <property type="match status" value="1"/>
</dbReference>
<keyword evidence="5 16" id="KW-0963">Cytoplasm</keyword>
<dbReference type="Gene3D" id="3.30.70.270">
    <property type="match status" value="1"/>
</dbReference>
<evidence type="ECO:0000256" key="10">
    <source>
        <dbReference type="ARBA" id="ARBA00022763"/>
    </source>
</evidence>
<dbReference type="NCBIfam" id="NF002677">
    <property type="entry name" value="PRK02406.1"/>
    <property type="match status" value="1"/>
</dbReference>
<evidence type="ECO:0000256" key="2">
    <source>
        <dbReference type="ARBA" id="ARBA00010945"/>
    </source>
</evidence>
<feature type="binding site" evidence="16">
    <location>
        <position position="141"/>
    </location>
    <ligand>
        <name>Mg(2+)</name>
        <dbReference type="ChEBI" id="CHEBI:18420"/>
    </ligand>
</feature>
<dbReference type="HAMAP" id="MF_01113">
    <property type="entry name" value="DNApol_IV"/>
    <property type="match status" value="1"/>
</dbReference>
<evidence type="ECO:0000256" key="7">
    <source>
        <dbReference type="ARBA" id="ARBA00022695"/>
    </source>
</evidence>
<dbReference type="FunFam" id="3.40.1170.60:FF:000001">
    <property type="entry name" value="DNA polymerase IV"/>
    <property type="match status" value="1"/>
</dbReference>
<dbReference type="FunFam" id="3.30.1490.100:FF:000004">
    <property type="entry name" value="DNA polymerase IV"/>
    <property type="match status" value="1"/>
</dbReference>
<comment type="function">
    <text evidence="16">Poorly processive, error-prone DNA polymerase involved in untargeted mutagenesis. Copies undamaged DNA at stalled replication forks, which arise in vivo from mismatched or misaligned primer ends. These misaligned primers can be extended by PolIV. Exhibits no 3'-5' exonuclease (proofreading) activity. May be involved in translesional synthesis, in conjunction with the beta clamp from PolIII.</text>
</comment>
<evidence type="ECO:0000256" key="3">
    <source>
        <dbReference type="ARBA" id="ARBA00011245"/>
    </source>
</evidence>
<organism evidence="18 19">
    <name type="scientific">Psychroflexus halocasei</name>
    <dbReference type="NCBI Taxonomy" id="908615"/>
    <lineage>
        <taxon>Bacteria</taxon>
        <taxon>Pseudomonadati</taxon>
        <taxon>Bacteroidota</taxon>
        <taxon>Flavobacteriia</taxon>
        <taxon>Flavobacteriales</taxon>
        <taxon>Flavobacteriaceae</taxon>
        <taxon>Psychroflexus</taxon>
    </lineage>
</organism>
<evidence type="ECO:0000256" key="4">
    <source>
        <dbReference type="ARBA" id="ARBA00022457"/>
    </source>
</evidence>
<evidence type="ECO:0000256" key="6">
    <source>
        <dbReference type="ARBA" id="ARBA00022679"/>
    </source>
</evidence>
<dbReference type="InterPro" id="IPR043502">
    <property type="entry name" value="DNA/RNA_pol_sf"/>
</dbReference>
<evidence type="ECO:0000256" key="13">
    <source>
        <dbReference type="ARBA" id="ARBA00023125"/>
    </source>
</evidence>
<dbReference type="STRING" id="908615.SAMN05421540_1088"/>
<dbReference type="SUPFAM" id="SSF56672">
    <property type="entry name" value="DNA/RNA polymerases"/>
    <property type="match status" value="1"/>
</dbReference>
<evidence type="ECO:0000256" key="14">
    <source>
        <dbReference type="ARBA" id="ARBA00023204"/>
    </source>
</evidence>
<feature type="active site" evidence="16">
    <location>
        <position position="142"/>
    </location>
</feature>
<keyword evidence="4 16" id="KW-0515">Mutator protein</keyword>
<keyword evidence="10 16" id="KW-0227">DNA damage</keyword>
<dbReference type="GO" id="GO:0006261">
    <property type="term" value="P:DNA-templated DNA replication"/>
    <property type="evidence" value="ECO:0007669"/>
    <property type="project" value="UniProtKB-UniRule"/>
</dbReference>
<keyword evidence="19" id="KW-1185">Reference proteome</keyword>
<comment type="subcellular location">
    <subcellularLocation>
        <location evidence="1 16">Cytoplasm</location>
    </subcellularLocation>
</comment>
<dbReference type="Gene3D" id="1.10.150.20">
    <property type="entry name" value="5' to 3' exonuclease, C-terminal subdomain"/>
    <property type="match status" value="1"/>
</dbReference>
<dbReference type="Gene3D" id="3.30.1490.100">
    <property type="entry name" value="DNA polymerase, Y-family, little finger domain"/>
    <property type="match status" value="1"/>
</dbReference>
<keyword evidence="14 16" id="KW-0234">DNA repair</keyword>
<keyword evidence="7 16" id="KW-0548">Nucleotidyltransferase</keyword>
<evidence type="ECO:0000256" key="9">
    <source>
        <dbReference type="ARBA" id="ARBA00022723"/>
    </source>
</evidence>
<dbReference type="PANTHER" id="PTHR11076">
    <property type="entry name" value="DNA REPAIR POLYMERASE UMUC / TRANSFERASE FAMILY MEMBER"/>
    <property type="match status" value="1"/>
</dbReference>
<dbReference type="GO" id="GO:0042276">
    <property type="term" value="P:error-prone translesion synthesis"/>
    <property type="evidence" value="ECO:0007669"/>
    <property type="project" value="TreeGrafter"/>
</dbReference>
<evidence type="ECO:0000256" key="11">
    <source>
        <dbReference type="ARBA" id="ARBA00022842"/>
    </source>
</evidence>
<comment type="similarity">
    <text evidence="2 16">Belongs to the DNA polymerase type-Y family.</text>
</comment>
<dbReference type="GO" id="GO:0006281">
    <property type="term" value="P:DNA repair"/>
    <property type="evidence" value="ECO:0007669"/>
    <property type="project" value="UniProtKB-UniRule"/>
</dbReference>
<dbReference type="AlphaFoldDB" id="A0A1H4CGA3"/>
<feature type="domain" description="UmuC" evidence="17">
    <location>
        <begin position="43"/>
        <end position="223"/>
    </location>
</feature>
<dbReference type="InterPro" id="IPR024728">
    <property type="entry name" value="PolY_HhH_motif"/>
</dbReference>
<dbReference type="GO" id="GO:0005829">
    <property type="term" value="C:cytosol"/>
    <property type="evidence" value="ECO:0007669"/>
    <property type="project" value="TreeGrafter"/>
</dbReference>
<reference evidence="18 19" key="1">
    <citation type="submission" date="2016-10" db="EMBL/GenBank/DDBJ databases">
        <authorList>
            <person name="de Groot N.N."/>
        </authorList>
    </citation>
    <scope>NUCLEOTIDE SEQUENCE [LARGE SCALE GENOMIC DNA]</scope>
    <source>
        <strain evidence="18 19">DSM 23581</strain>
    </source>
</reference>
<dbReference type="GO" id="GO:0009432">
    <property type="term" value="P:SOS response"/>
    <property type="evidence" value="ECO:0007669"/>
    <property type="project" value="TreeGrafter"/>
</dbReference>
<evidence type="ECO:0000313" key="19">
    <source>
        <dbReference type="Proteomes" id="UP000198820"/>
    </source>
</evidence>
<keyword evidence="12 16" id="KW-0239">DNA-directed DNA polymerase</keyword>
<sequence length="395" mass="45286">MGIIFYKRKFKTTDAFIKSRYLCVMDKFSLTEGLDFRKHIRKIIHVDMDAFYASVEALDHPELRYLPIAVGGSSKRGVVAAASYEARKFGVRSAMSGRLAARLCPDLIFVKPRFERYREISQQIRQIFFEYTDLVEPLSLDEAYLDVTSNKKELDSGTILAKGIRQKIKEKTGLNASAGISINKFLAKIASDINKPNGQKTIPPDEVLDFIKKLDVKKFHGVGKVTQEKMYQVGIFTGDDLYQRSLEELTTLFGKSGLHYYRVVRGVHLSAVTTDRMRKSLGAERTFNENISSEIYMIERLEQIADEIQKRLKRHQLAGKTITLKIKYSDFKVQTRSKTLHYFISSKDLILEEAKQLLYQEPMKDSVRLLGISLTNFNINSPQKKIKASQLRLPF</sequence>
<dbReference type="CDD" id="cd03586">
    <property type="entry name" value="PolY_Pol_IV_kappa"/>
    <property type="match status" value="1"/>
</dbReference>
<keyword evidence="9 16" id="KW-0479">Metal-binding</keyword>
<protein>
    <recommendedName>
        <fullName evidence="16">DNA polymerase IV</fullName>
        <shortName evidence="16">Pol IV</shortName>
        <ecNumber evidence="16">2.7.7.7</ecNumber>
    </recommendedName>
</protein>
<feature type="binding site" evidence="16">
    <location>
        <position position="47"/>
    </location>
    <ligand>
        <name>Mg(2+)</name>
        <dbReference type="ChEBI" id="CHEBI:18420"/>
    </ligand>
</feature>
<dbReference type="PROSITE" id="PS50173">
    <property type="entry name" value="UMUC"/>
    <property type="match status" value="1"/>
</dbReference>
<dbReference type="InterPro" id="IPR022880">
    <property type="entry name" value="DNApol_IV"/>
</dbReference>
<comment type="subunit">
    <text evidence="3 16">Monomer.</text>
</comment>
<dbReference type="InterPro" id="IPR043128">
    <property type="entry name" value="Rev_trsase/Diguanyl_cyclase"/>
</dbReference>
<comment type="cofactor">
    <cofactor evidence="16">
        <name>Mg(2+)</name>
        <dbReference type="ChEBI" id="CHEBI:18420"/>
    </cofactor>
    <text evidence="16">Binds 2 magnesium ions per subunit.</text>
</comment>
<dbReference type="GO" id="GO:0000287">
    <property type="term" value="F:magnesium ion binding"/>
    <property type="evidence" value="ECO:0007669"/>
    <property type="project" value="UniProtKB-UniRule"/>
</dbReference>
<dbReference type="PANTHER" id="PTHR11076:SF33">
    <property type="entry name" value="DNA POLYMERASE KAPPA"/>
    <property type="match status" value="1"/>
</dbReference>
<evidence type="ECO:0000313" key="18">
    <source>
        <dbReference type="EMBL" id="SEA59431.1"/>
    </source>
</evidence>
<accession>A0A1H4CGA3</accession>
<dbReference type="InterPro" id="IPR050116">
    <property type="entry name" value="DNA_polymerase-Y"/>
</dbReference>
<dbReference type="Pfam" id="PF11798">
    <property type="entry name" value="IMS_HHH"/>
    <property type="match status" value="1"/>
</dbReference>
<evidence type="ECO:0000256" key="8">
    <source>
        <dbReference type="ARBA" id="ARBA00022705"/>
    </source>
</evidence>
<keyword evidence="11 16" id="KW-0460">Magnesium</keyword>
<evidence type="ECO:0000256" key="16">
    <source>
        <dbReference type="HAMAP-Rule" id="MF_01113"/>
    </source>
</evidence>
<feature type="site" description="Substrate discrimination" evidence="16">
    <location>
        <position position="52"/>
    </location>
</feature>
<name>A0A1H4CGA3_9FLAO</name>
<dbReference type="InterPro" id="IPR001126">
    <property type="entry name" value="UmuC"/>
</dbReference>
<gene>
    <name evidence="16" type="primary">dinB</name>
    <name evidence="18" type="ORF">SAMN05421540_1088</name>
</gene>
<keyword evidence="8 16" id="KW-0235">DNA replication</keyword>
<evidence type="ECO:0000256" key="5">
    <source>
        <dbReference type="ARBA" id="ARBA00022490"/>
    </source>
</evidence>
<keyword evidence="13 16" id="KW-0238">DNA-binding</keyword>